<evidence type="ECO:0000256" key="7">
    <source>
        <dbReference type="PIRSR" id="PIRSR615500-1"/>
    </source>
</evidence>
<dbReference type="SUPFAM" id="SSF52743">
    <property type="entry name" value="Subtilisin-like"/>
    <property type="match status" value="1"/>
</dbReference>
<feature type="active site" description="Charge relay system" evidence="7 8">
    <location>
        <position position="269"/>
    </location>
</feature>
<dbReference type="SUPFAM" id="SSF49785">
    <property type="entry name" value="Galactose-binding domain-like"/>
    <property type="match status" value="1"/>
</dbReference>
<dbReference type="Pfam" id="PF00353">
    <property type="entry name" value="HemolysinCabind"/>
    <property type="match status" value="2"/>
</dbReference>
<dbReference type="PROSITE" id="PS51892">
    <property type="entry name" value="SUBTILASE"/>
    <property type="match status" value="1"/>
</dbReference>
<keyword evidence="4 8" id="KW-0378">Hydrolase</keyword>
<keyword evidence="3" id="KW-0732">Signal</keyword>
<dbReference type="EMBL" id="FWFS01000001">
    <property type="protein sequence ID" value="SLN15192.1"/>
    <property type="molecule type" value="Genomic_DNA"/>
</dbReference>
<evidence type="ECO:0000256" key="1">
    <source>
        <dbReference type="ARBA" id="ARBA00005325"/>
    </source>
</evidence>
<dbReference type="InterPro" id="IPR000209">
    <property type="entry name" value="Peptidase_S8/S53_dom"/>
</dbReference>
<dbReference type="InterPro" id="IPR018511">
    <property type="entry name" value="Hemolysin-typ_Ca-bd_CS"/>
</dbReference>
<dbReference type="Gene3D" id="2.60.120.260">
    <property type="entry name" value="Galactose-binding domain-like"/>
    <property type="match status" value="1"/>
</dbReference>
<keyword evidence="6" id="KW-0106">Calcium</keyword>
<dbReference type="Pfam" id="PF13946">
    <property type="entry name" value="DUF4214"/>
    <property type="match status" value="2"/>
</dbReference>
<dbReference type="GO" id="GO:0005737">
    <property type="term" value="C:cytoplasm"/>
    <property type="evidence" value="ECO:0007669"/>
    <property type="project" value="UniProtKB-ARBA"/>
</dbReference>
<proteinExistence type="inferred from homology"/>
<dbReference type="InterPro" id="IPR001343">
    <property type="entry name" value="Hemolysn_Ca-bd"/>
</dbReference>
<dbReference type="PANTHER" id="PTHR42884:SF14">
    <property type="entry name" value="NEUROENDOCRINE CONVERTASE 1"/>
    <property type="match status" value="1"/>
</dbReference>
<keyword evidence="11" id="KW-1185">Reference proteome</keyword>
<evidence type="ECO:0000313" key="11">
    <source>
        <dbReference type="Proteomes" id="UP000193862"/>
    </source>
</evidence>
<dbReference type="InterPro" id="IPR011049">
    <property type="entry name" value="Serralysin-like_metalloprot_C"/>
</dbReference>
<dbReference type="InterPro" id="IPR025282">
    <property type="entry name" value="DUF4214"/>
</dbReference>
<dbReference type="PANTHER" id="PTHR42884">
    <property type="entry name" value="PROPROTEIN CONVERTASE SUBTILISIN/KEXIN-RELATED"/>
    <property type="match status" value="1"/>
</dbReference>
<dbReference type="EC" id="3.4.21.-" evidence="10"/>
<sequence>MNPHATMESQVAVASNPLFSSQWHFDLIGNIQAVWNDYTGDGITVGIYDTGVEKYHADLNDNYNASLHWSSSYGSDNGANNSSDDSHGTSVAGILASENNGIGGVGVAYDASITSIDFLNDVQFISTAAAIDSMKWAASFDVMNNSWGLIGYYDTSQDVGTAGTFTYKAAGALEYAAKNGRDGLGTIITKASGNEHNNPALETQYNLNGNAQGDGLNNIHEAMVVAATDNWGDVAYYSNWGANVFISAPAPSVTTTTGQSYTEQFGGTSAATPVVSGIAALMLEANETLGWRDVQDIIALTAQATGSYFGEDPVYDEVAAWMSNGASTWNGGGMSYSVSYGYGLIDALAAVRTAEVWSLMHQGAVQTSDNMVTISKSNNTTKNWTQSQTINLNITQNIEVEYAYVTIDSKTQYIQDVTVYLVDPDGNSYLLVDQEGRGSFDQTYTFGVAGLIGTESAGIWKLQFSDSVPVETNTIYSVGITFEGQAISADTIHTITDDFLEFASVETGRETITDTDGGDDWLNLVAVTGNVALALKNNGALKVDNAAWATLANGGQIESAALGDGADRAVGSATDNMLSGGRGGDTLAGGGGHDILIGGQGNDILSGDGISLGDGHHAAVYRIYQAVLNRSPNLAGLDYWAEQLGSGKTTYSAVVNSFMQSGEFTAKYGGVSNEDFVKLLYQNVIHRTPQQSGLDYWTDQLDNETLSRASVVSKFAESAENIGNTFHEAYGTTSGLRVTDALDDVFRIYQAALGRTPDISGIEYWAQQIAQGGSALQVSNQFTSSAEFSAKYGAMNNTDFVSALYFNVLEREGSSSGISYWSSQINSGAKTRAEVVLGFSNSAEFVAKSAVSLASYLASQAADDTLYGGNGNDTLIGGMLADSFVFVSGDTGSKTIVDFDANDTLQMANFGFTTADSFLAFCTQNGDDVVFKKGALQVTLADTDLAAITDDALDFSTPDFFEWL</sequence>
<evidence type="ECO:0000259" key="9">
    <source>
        <dbReference type="PROSITE" id="PS51829"/>
    </source>
</evidence>
<dbReference type="Gene3D" id="2.150.10.10">
    <property type="entry name" value="Serralysin-like metalloprotease, C-terminal"/>
    <property type="match status" value="2"/>
</dbReference>
<dbReference type="PROSITE" id="PS00137">
    <property type="entry name" value="SUBTILASE_HIS"/>
    <property type="match status" value="1"/>
</dbReference>
<dbReference type="GO" id="GO:0016020">
    <property type="term" value="C:membrane"/>
    <property type="evidence" value="ECO:0007669"/>
    <property type="project" value="TreeGrafter"/>
</dbReference>
<name>A0A1Y5RDX8_9RHOB</name>
<dbReference type="GO" id="GO:0012505">
    <property type="term" value="C:endomembrane system"/>
    <property type="evidence" value="ECO:0007669"/>
    <property type="project" value="UniProtKB-ARBA"/>
</dbReference>
<protein>
    <submittedName>
        <fullName evidence="10">Calcium-dependent protease</fullName>
        <ecNumber evidence="10">3.4.21.-</ecNumber>
    </submittedName>
</protein>
<evidence type="ECO:0000256" key="5">
    <source>
        <dbReference type="ARBA" id="ARBA00022825"/>
    </source>
</evidence>
<keyword evidence="2 8" id="KW-0645">Protease</keyword>
<dbReference type="InterPro" id="IPR022398">
    <property type="entry name" value="Peptidase_S8_His-AS"/>
</dbReference>
<feature type="active site" description="Charge relay system" evidence="7 8">
    <location>
        <position position="87"/>
    </location>
</feature>
<dbReference type="Gene3D" id="1.10.3130.20">
    <property type="entry name" value="Phycobilisome linker domain"/>
    <property type="match status" value="2"/>
</dbReference>
<organism evidence="10 11">
    <name type="scientific">Aquimixticola soesokkakensis</name>
    <dbReference type="NCBI Taxonomy" id="1519096"/>
    <lineage>
        <taxon>Bacteria</taxon>
        <taxon>Pseudomonadati</taxon>
        <taxon>Pseudomonadota</taxon>
        <taxon>Alphaproteobacteria</taxon>
        <taxon>Rhodobacterales</taxon>
        <taxon>Paracoccaceae</taxon>
        <taxon>Aquimixticola</taxon>
    </lineage>
</organism>
<evidence type="ECO:0000313" key="10">
    <source>
        <dbReference type="EMBL" id="SLN15192.1"/>
    </source>
</evidence>
<dbReference type="PRINTS" id="PR00723">
    <property type="entry name" value="SUBTILISIN"/>
</dbReference>
<evidence type="ECO:0000256" key="8">
    <source>
        <dbReference type="PROSITE-ProRule" id="PRU01240"/>
    </source>
</evidence>
<dbReference type="InterPro" id="IPR036852">
    <property type="entry name" value="Peptidase_S8/S53_dom_sf"/>
</dbReference>
<dbReference type="PROSITE" id="PS00138">
    <property type="entry name" value="SUBTILASE_SER"/>
    <property type="match status" value="1"/>
</dbReference>
<dbReference type="GO" id="GO:0005509">
    <property type="term" value="F:calcium ion binding"/>
    <property type="evidence" value="ECO:0007669"/>
    <property type="project" value="InterPro"/>
</dbReference>
<dbReference type="GO" id="GO:0016485">
    <property type="term" value="P:protein processing"/>
    <property type="evidence" value="ECO:0007669"/>
    <property type="project" value="TreeGrafter"/>
</dbReference>
<evidence type="ECO:0000256" key="4">
    <source>
        <dbReference type="ARBA" id="ARBA00022801"/>
    </source>
</evidence>
<dbReference type="Gene3D" id="3.40.50.200">
    <property type="entry name" value="Peptidase S8/S53 domain"/>
    <property type="match status" value="1"/>
</dbReference>
<dbReference type="PROSITE" id="PS00330">
    <property type="entry name" value="HEMOLYSIN_CALCIUM"/>
    <property type="match status" value="2"/>
</dbReference>
<evidence type="ECO:0000256" key="2">
    <source>
        <dbReference type="ARBA" id="ARBA00022670"/>
    </source>
</evidence>
<dbReference type="SUPFAM" id="SSF51120">
    <property type="entry name" value="beta-Roll"/>
    <property type="match status" value="2"/>
</dbReference>
<dbReference type="PRINTS" id="PR00313">
    <property type="entry name" value="CABNDNGRPT"/>
</dbReference>
<feature type="domain" description="P/Homo B" evidence="9">
    <location>
        <begin position="355"/>
        <end position="488"/>
    </location>
</feature>
<gene>
    <name evidence="10" type="primary">prcA</name>
    <name evidence="10" type="ORF">AQS8620_00267</name>
</gene>
<dbReference type="InterPro" id="IPR038255">
    <property type="entry name" value="PBS_linker_sf"/>
</dbReference>
<accession>A0A1Y5RDX8</accession>
<dbReference type="InterPro" id="IPR034182">
    <property type="entry name" value="Kexin/furin"/>
</dbReference>
<dbReference type="InterPro" id="IPR015500">
    <property type="entry name" value="Peptidase_S8_subtilisin-rel"/>
</dbReference>
<dbReference type="GO" id="GO:0004252">
    <property type="term" value="F:serine-type endopeptidase activity"/>
    <property type="evidence" value="ECO:0007669"/>
    <property type="project" value="UniProtKB-UniRule"/>
</dbReference>
<dbReference type="Pfam" id="PF01483">
    <property type="entry name" value="P_proprotein"/>
    <property type="match status" value="1"/>
</dbReference>
<dbReference type="InterPro" id="IPR002884">
    <property type="entry name" value="P_dom"/>
</dbReference>
<dbReference type="InterPro" id="IPR023828">
    <property type="entry name" value="Peptidase_S8_Ser-AS"/>
</dbReference>
<dbReference type="CDD" id="cd04059">
    <property type="entry name" value="Peptidases_S8_Protein_convertases_Kexins_Furin-like"/>
    <property type="match status" value="1"/>
</dbReference>
<dbReference type="PROSITE" id="PS51829">
    <property type="entry name" value="P_HOMO_B"/>
    <property type="match status" value="1"/>
</dbReference>
<feature type="active site" description="Charge relay system" evidence="7 8">
    <location>
        <position position="49"/>
    </location>
</feature>
<keyword evidence="5 8" id="KW-0720">Serine protease</keyword>
<dbReference type="InterPro" id="IPR008979">
    <property type="entry name" value="Galactose-bd-like_sf"/>
</dbReference>
<dbReference type="Pfam" id="PF00082">
    <property type="entry name" value="Peptidase_S8"/>
    <property type="match status" value="1"/>
</dbReference>
<evidence type="ECO:0000256" key="3">
    <source>
        <dbReference type="ARBA" id="ARBA00022729"/>
    </source>
</evidence>
<evidence type="ECO:0000256" key="6">
    <source>
        <dbReference type="ARBA" id="ARBA00022837"/>
    </source>
</evidence>
<dbReference type="AlphaFoldDB" id="A0A1Y5RDX8"/>
<comment type="similarity">
    <text evidence="1">Belongs to the peptidase S8 family. Furin subfamily.</text>
</comment>
<dbReference type="Proteomes" id="UP000193862">
    <property type="component" value="Unassembled WGS sequence"/>
</dbReference>
<reference evidence="10 11" key="1">
    <citation type="submission" date="2017-03" db="EMBL/GenBank/DDBJ databases">
        <authorList>
            <person name="Afonso C.L."/>
            <person name="Miller P.J."/>
            <person name="Scott M.A."/>
            <person name="Spackman E."/>
            <person name="Goraichik I."/>
            <person name="Dimitrov K.M."/>
            <person name="Suarez D.L."/>
            <person name="Swayne D.E."/>
        </authorList>
    </citation>
    <scope>NUCLEOTIDE SEQUENCE [LARGE SCALE GENOMIC DNA]</scope>
    <source>
        <strain evidence="10 11">CECT 8620</strain>
    </source>
</reference>